<dbReference type="InterPro" id="IPR018392">
    <property type="entry name" value="LysM"/>
</dbReference>
<feature type="region of interest" description="Disordered" evidence="1">
    <location>
        <begin position="143"/>
        <end position="174"/>
    </location>
</feature>
<gene>
    <name evidence="3" type="ORF">HMPREF9970_2278</name>
</gene>
<evidence type="ECO:0000256" key="1">
    <source>
        <dbReference type="SAM" id="MobiDB-lite"/>
    </source>
</evidence>
<dbReference type="EMBL" id="AJGH01000069">
    <property type="protein sequence ID" value="EIC95677.1"/>
    <property type="molecule type" value="Genomic_DNA"/>
</dbReference>
<dbReference type="CDD" id="cd00118">
    <property type="entry name" value="LysM"/>
    <property type="match status" value="1"/>
</dbReference>
<dbReference type="Gene3D" id="3.10.350.10">
    <property type="entry name" value="LysM domain"/>
    <property type="match status" value="1"/>
</dbReference>
<dbReference type="Proteomes" id="UP000005039">
    <property type="component" value="Unassembled WGS sequence"/>
</dbReference>
<protein>
    <submittedName>
        <fullName evidence="3">Putative phage-like element PBSX protein XkdP</fullName>
    </submittedName>
</protein>
<comment type="caution">
    <text evidence="3">The sequence shown here is derived from an EMBL/GenBank/DDBJ whole genome shotgun (WGS) entry which is preliminary data.</text>
</comment>
<feature type="domain" description="LysM" evidence="2">
    <location>
        <begin position="172"/>
        <end position="221"/>
    </location>
</feature>
<evidence type="ECO:0000313" key="3">
    <source>
        <dbReference type="EMBL" id="EIC95677.1"/>
    </source>
</evidence>
<dbReference type="InterPro" id="IPR036779">
    <property type="entry name" value="LysM_dom_sf"/>
</dbReference>
<feature type="compositionally biased region" description="Basic and acidic residues" evidence="1">
    <location>
        <begin position="157"/>
        <end position="174"/>
    </location>
</feature>
<dbReference type="PANTHER" id="PTHR34700">
    <property type="entry name" value="POTASSIUM BINDING PROTEIN KBP"/>
    <property type="match status" value="1"/>
</dbReference>
<dbReference type="SUPFAM" id="SSF54106">
    <property type="entry name" value="LysM domain"/>
    <property type="match status" value="1"/>
</dbReference>
<dbReference type="SMART" id="SM00257">
    <property type="entry name" value="LysM"/>
    <property type="match status" value="1"/>
</dbReference>
<evidence type="ECO:0000259" key="2">
    <source>
        <dbReference type="PROSITE" id="PS51782"/>
    </source>
</evidence>
<dbReference type="InterPro" id="IPR052196">
    <property type="entry name" value="Bact_Kbp"/>
</dbReference>
<reference evidence="3 4" key="1">
    <citation type="submission" date="2012-03" db="EMBL/GenBank/DDBJ databases">
        <authorList>
            <person name="Durkin A.S."/>
            <person name="McCorrison J."/>
            <person name="Torralba M."/>
            <person name="Gillis M."/>
            <person name="Methe B."/>
            <person name="Sutton G."/>
            <person name="Nelson K.E."/>
        </authorList>
    </citation>
    <scope>NUCLEOTIDE SEQUENCE [LARGE SCALE GENOMIC DNA]</scope>
    <source>
        <strain evidence="3 4">F0468</strain>
    </source>
</reference>
<dbReference type="eggNOG" id="COG1652">
    <property type="taxonomic scope" value="Bacteria"/>
</dbReference>
<accession>I0R7L9</accession>
<organism evidence="3 4">
    <name type="scientific">Lachnoanaerobaculum saburreum F0468</name>
    <dbReference type="NCBI Taxonomy" id="1095750"/>
    <lineage>
        <taxon>Bacteria</taxon>
        <taxon>Bacillati</taxon>
        <taxon>Bacillota</taxon>
        <taxon>Clostridia</taxon>
        <taxon>Lachnospirales</taxon>
        <taxon>Lachnospiraceae</taxon>
        <taxon>Lachnoanaerobaculum</taxon>
    </lineage>
</organism>
<dbReference type="PANTHER" id="PTHR34700:SF4">
    <property type="entry name" value="PHAGE-LIKE ELEMENT PBSX PROTEIN XKDP"/>
    <property type="match status" value="1"/>
</dbReference>
<dbReference type="AlphaFoldDB" id="I0R7L9"/>
<keyword evidence="4" id="KW-1185">Reference proteome</keyword>
<dbReference type="Pfam" id="PF01476">
    <property type="entry name" value="LysM"/>
    <property type="match status" value="1"/>
</dbReference>
<evidence type="ECO:0000313" key="4">
    <source>
        <dbReference type="Proteomes" id="UP000005039"/>
    </source>
</evidence>
<name>I0R7L9_9FIRM</name>
<dbReference type="PROSITE" id="PS51782">
    <property type="entry name" value="LYSM"/>
    <property type="match status" value="1"/>
</dbReference>
<sequence length="222" mass="24428">MQIWFKGSSPICFPVLPSEYKIQGSRGVETVNINALGEVDLGGVRGLRTVSFSSFFPKRYNSGYCEFRRIKNPMQYVKQIERIMAGGPTKIIITGTPINFPCRITSFEWGEDDGTGDVSFSITLKEHRKIAISQSSVVAESGAIGGNTSQATSTDTASKDTTKREDTREKPKTYTVKRGDCLSSIARKLTGSSDWHALYEQNKSVIGSNPNFIRDGTVLVIP</sequence>
<proteinExistence type="predicted"/>
<dbReference type="PATRIC" id="fig|1095750.3.peg.1497"/>